<organism evidence="5 6">
    <name type="scientific">Brevibacterium linens</name>
    <dbReference type="NCBI Taxonomy" id="1703"/>
    <lineage>
        <taxon>Bacteria</taxon>
        <taxon>Bacillati</taxon>
        <taxon>Actinomycetota</taxon>
        <taxon>Actinomycetes</taxon>
        <taxon>Micrococcales</taxon>
        <taxon>Brevibacteriaceae</taxon>
        <taxon>Brevibacterium</taxon>
    </lineage>
</organism>
<dbReference type="InterPro" id="IPR008913">
    <property type="entry name" value="Znf_CHY"/>
</dbReference>
<evidence type="ECO:0000256" key="2">
    <source>
        <dbReference type="ARBA" id="ARBA00022771"/>
    </source>
</evidence>
<dbReference type="RefSeq" id="WP_039211485.1">
    <property type="nucleotide sequence ID" value="NZ_JTJZ01000022.1"/>
</dbReference>
<dbReference type="PIRSF" id="PIRSF017292">
    <property type="entry name" value="UCP017292_Znf_CHY"/>
    <property type="match status" value="1"/>
</dbReference>
<dbReference type="Pfam" id="PF05495">
    <property type="entry name" value="zf-CHY"/>
    <property type="match status" value="1"/>
</dbReference>
<evidence type="ECO:0000313" key="6">
    <source>
        <dbReference type="Proteomes" id="UP000031488"/>
    </source>
</evidence>
<accession>A0A0B9AN49</accession>
<keyword evidence="1" id="KW-0479">Metal-binding</keyword>
<dbReference type="GO" id="GO:0008270">
    <property type="term" value="F:zinc ion binding"/>
    <property type="evidence" value="ECO:0007669"/>
    <property type="project" value="UniProtKB-KW"/>
</dbReference>
<dbReference type="GO" id="GO:0045041">
    <property type="term" value="P:protein import into mitochondrial intermembrane space"/>
    <property type="evidence" value="ECO:0007669"/>
    <property type="project" value="TreeGrafter"/>
</dbReference>
<reference evidence="5 6" key="1">
    <citation type="submission" date="2014-11" db="EMBL/GenBank/DDBJ databases">
        <title>Draft Genome Sequence of Brevibacterium linens AE038-8.</title>
        <authorList>
            <person name="Maizel D."/>
            <person name="Utturkar S.M."/>
            <person name="Brown S.D."/>
            <person name="Ferrero M."/>
            <person name="Rosen B.P."/>
        </authorList>
    </citation>
    <scope>NUCLEOTIDE SEQUENCE [LARGE SCALE GENOMIC DNA]</scope>
    <source>
        <strain evidence="5 6">AE038-8</strain>
    </source>
</reference>
<evidence type="ECO:0000313" key="5">
    <source>
        <dbReference type="EMBL" id="KHS50740.1"/>
    </source>
</evidence>
<dbReference type="PROSITE" id="PS51266">
    <property type="entry name" value="ZF_CHY"/>
    <property type="match status" value="1"/>
</dbReference>
<dbReference type="PANTHER" id="PTHR28082:SF1">
    <property type="entry name" value="HELPER OF TIM PROTEIN 13"/>
    <property type="match status" value="1"/>
</dbReference>
<feature type="domain" description="CHY-type" evidence="4">
    <location>
        <begin position="11"/>
        <end position="91"/>
    </location>
</feature>
<protein>
    <recommendedName>
        <fullName evidence="4">CHY-type domain-containing protein</fullName>
    </recommendedName>
</protein>
<dbReference type="InterPro" id="IPR037274">
    <property type="entry name" value="Znf_CHY_sf"/>
</dbReference>
<dbReference type="EMBL" id="JTJZ01000022">
    <property type="protein sequence ID" value="KHS50740.1"/>
    <property type="molecule type" value="Genomic_DNA"/>
</dbReference>
<keyword evidence="3" id="KW-0862">Zinc</keyword>
<dbReference type="Proteomes" id="UP000031488">
    <property type="component" value="Unassembled WGS sequence"/>
</dbReference>
<dbReference type="AlphaFoldDB" id="A0A0B9AN49"/>
<proteinExistence type="predicted"/>
<name>A0A0B9AN49_BRELN</name>
<evidence type="ECO:0000259" key="4">
    <source>
        <dbReference type="PROSITE" id="PS51266"/>
    </source>
</evidence>
<dbReference type="OrthoDB" id="882119at2"/>
<keyword evidence="6" id="KW-1185">Reference proteome</keyword>
<dbReference type="InterPro" id="IPR052604">
    <property type="entry name" value="Mito_Tim_assembly_helper"/>
</dbReference>
<dbReference type="PANTHER" id="PTHR28082">
    <property type="entry name" value="ZINC FINGER PROTEIN"/>
    <property type="match status" value="1"/>
</dbReference>
<dbReference type="InterPro" id="IPR016694">
    <property type="entry name" value="UCP017292"/>
</dbReference>
<keyword evidence="2" id="KW-0863">Zinc-finger</keyword>
<dbReference type="SUPFAM" id="SSF161219">
    <property type="entry name" value="CHY zinc finger-like"/>
    <property type="match status" value="1"/>
</dbReference>
<gene>
    <name evidence="5" type="ORF">AE0388_2812</name>
</gene>
<dbReference type="PATRIC" id="fig|1703.6.peg.2760"/>
<evidence type="ECO:0000256" key="3">
    <source>
        <dbReference type="ARBA" id="ARBA00022833"/>
    </source>
</evidence>
<sequence length="107" mass="12221">MTRTPEVFGKTVDEHTRCVHYATELDIIAIRFACCDRYYPCYLCHSETADHPAQQWPQDKFDQPAILCGNCWTELTIEAYKAVDSCPECAAPFNPRCAAHSDYYFGS</sequence>
<comment type="caution">
    <text evidence="5">The sequence shown here is derived from an EMBL/GenBank/DDBJ whole genome shotgun (WGS) entry which is preliminary data.</text>
</comment>
<evidence type="ECO:0000256" key="1">
    <source>
        <dbReference type="ARBA" id="ARBA00022723"/>
    </source>
</evidence>